<evidence type="ECO:0000313" key="1">
    <source>
        <dbReference type="Proteomes" id="UP000887579"/>
    </source>
</evidence>
<proteinExistence type="predicted"/>
<evidence type="ECO:0000313" key="2">
    <source>
        <dbReference type="WBParaSite" id="ES5_v2.g13567.t1"/>
    </source>
</evidence>
<name>A0AC34F923_9BILA</name>
<protein>
    <submittedName>
        <fullName evidence="2">Uncharacterized protein</fullName>
    </submittedName>
</protein>
<organism evidence="1 2">
    <name type="scientific">Panagrolaimus sp. ES5</name>
    <dbReference type="NCBI Taxonomy" id="591445"/>
    <lineage>
        <taxon>Eukaryota</taxon>
        <taxon>Metazoa</taxon>
        <taxon>Ecdysozoa</taxon>
        <taxon>Nematoda</taxon>
        <taxon>Chromadorea</taxon>
        <taxon>Rhabditida</taxon>
        <taxon>Tylenchina</taxon>
        <taxon>Panagrolaimomorpha</taxon>
        <taxon>Panagrolaimoidea</taxon>
        <taxon>Panagrolaimidae</taxon>
        <taxon>Panagrolaimus</taxon>
    </lineage>
</organism>
<reference evidence="2" key="1">
    <citation type="submission" date="2022-11" db="UniProtKB">
        <authorList>
            <consortium name="WormBaseParasite"/>
        </authorList>
    </citation>
    <scope>IDENTIFICATION</scope>
</reference>
<dbReference type="Proteomes" id="UP000887579">
    <property type="component" value="Unplaced"/>
</dbReference>
<sequence length="1322" mass="145966">MILRYLFTCILILLSISKIYGALNVAKLNSNLQQQQQHLGDSKQQQQQQHRHSMDQLEPDLAKSIFGGIQRNPLERTTTAKPKIVIVKSPTLRGKRDTLPDIQLADVKILGNDDPLPEQSKKAEVEYENINADFNEDSKSEAVEATTSVDFIIDETADLSNPESEKEKIIDSELAVVTSEPVEAEATTTTISTPTTTVGGPSGTTLIQEVAAPTQKYNLTQNDNSPTENLDRKILAFEIDSHNRKIFEELQKKKSAAIAAKKLEDPEFSVDEEETKAPKIETTVSPTTTTITPVFAANEVQIDESKKLLNEVSFDGSPKISIVPSTMTTTAEQTMAKEDIVAENAASEFKVDENVQTTAIPQQPNEMLLIENANESIATLTADLQPTQGPIETNDKVDVIPSEVSIQQTEAPIDIGTSPPSEVAASESSKEDRLKHQTEVPAATPFTEAAFSKEVISPASPSESISDNDSFINAASSEQALRQAALLAEANAAKVGAIQFPSQLPSIFYEKASQRQKLNRPAIKVTQQQQQPEQQPDQQVFQQQTPPPPPPPPPPSPPNLPGFLIPNRPILDSTVQKRRHLISNYIDPIQLQKALHRHQKQEFFRRSAVIARERSKRESNTEQPITYDDEIIDEADSGEANLIVRLTKENSTSKSREATASAEAAATTMATTTKHQLKLMPRKNGSKKHVLDHQVHKSTVIHENPESTTPIVSESLSSIPTTSESETSDIQETTTTTFASESESETSEKIDSTNSTTTSESSTTSLPEATTTKKPSQESLIAKALTREEKLALLESSNPRAGINLGKVHAPTKVSPDPVDASAEISDPENPWTHRFKSHIQLKLNDESREVVDRTQLKILPKLISPQALKEQKKAESEAKKKAEKEAKEFEFKDLPEPHNGDLKVDVDVVTKPSTKAATLIPTTVIPTTTKTTTSKVNVPNQSPQLPASFLARPSQQFQQPILQPQGFQQSFQQPQQQQQFFQHPQQQQSPQSRIIIIDGIRYLLREPTSPQQQFLQPLPQQFFQPQQQFQQQPQSQQFRTPSALPLSHSPPPSEAHHVNSPSTTKPQRIIHSGNAKQIISTTPPSSSKTSQGPRVNPDDLSVVRIFQHKGTTRQIFATTPAPTTLPITTTILPTPETTEWIPVTFTTHPTPTAPFDILLVTTPTPIPKSRVRTHNEFFDVYDEVELASSNVVTPKKAKKKKPSRRIAITTSKTIIEASDSDFEDPLISEVGLRSSKEQQFRDIPLRHPPHDPPVTNFDYSDGGNAFSQRKSSNRKMPKLVRLNNPNAGTSISQKPATDFMGDVPIAKFDLRGLDKKLASIS</sequence>
<accession>A0AC34F923</accession>
<dbReference type="WBParaSite" id="ES5_v2.g13567.t1">
    <property type="protein sequence ID" value="ES5_v2.g13567.t1"/>
    <property type="gene ID" value="ES5_v2.g13567"/>
</dbReference>